<name>A0A921LQL4_9ACTN</name>
<evidence type="ECO:0000313" key="1">
    <source>
        <dbReference type="EMBL" id="HJG31091.1"/>
    </source>
</evidence>
<sequence>MLDMLVKPQLPLEREDLANETALKLIKRSSIVCVFGMAMEATDRTWWRTIANWLGEEAGERDLIINNWDIERVVIPPHLRRSAQRIVYEFFGGADISDADLRERLEPKIIVARNSTAFNFGINYVPDKQQWS</sequence>
<dbReference type="EMBL" id="DYVF01000043">
    <property type="protein sequence ID" value="HJG31091.1"/>
    <property type="molecule type" value="Genomic_DNA"/>
</dbReference>
<protein>
    <submittedName>
        <fullName evidence="1">Uncharacterized protein</fullName>
    </submittedName>
</protein>
<reference evidence="1" key="2">
    <citation type="submission" date="2021-09" db="EMBL/GenBank/DDBJ databases">
        <authorList>
            <person name="Gilroy R."/>
        </authorList>
    </citation>
    <scope>NUCLEOTIDE SEQUENCE</scope>
    <source>
        <strain evidence="1">ChiGjej2B2-7701</strain>
    </source>
</reference>
<comment type="caution">
    <text evidence="1">The sequence shown here is derived from an EMBL/GenBank/DDBJ whole genome shotgun (WGS) entry which is preliminary data.</text>
</comment>
<dbReference type="AlphaFoldDB" id="A0A921LQL4"/>
<organism evidence="1 2">
    <name type="scientific">Collinsella ihumii</name>
    <dbReference type="NCBI Taxonomy" id="1720204"/>
    <lineage>
        <taxon>Bacteria</taxon>
        <taxon>Bacillati</taxon>
        <taxon>Actinomycetota</taxon>
        <taxon>Coriobacteriia</taxon>
        <taxon>Coriobacteriales</taxon>
        <taxon>Coriobacteriaceae</taxon>
        <taxon>Collinsella</taxon>
    </lineage>
</organism>
<accession>A0A921LQL4</accession>
<evidence type="ECO:0000313" key="2">
    <source>
        <dbReference type="Proteomes" id="UP000746751"/>
    </source>
</evidence>
<reference evidence="1" key="1">
    <citation type="journal article" date="2021" name="PeerJ">
        <title>Extensive microbial diversity within the chicken gut microbiome revealed by metagenomics and culture.</title>
        <authorList>
            <person name="Gilroy R."/>
            <person name="Ravi A."/>
            <person name="Getino M."/>
            <person name="Pursley I."/>
            <person name="Horton D.L."/>
            <person name="Alikhan N.F."/>
            <person name="Baker D."/>
            <person name="Gharbi K."/>
            <person name="Hall N."/>
            <person name="Watson M."/>
            <person name="Adriaenssens E.M."/>
            <person name="Foster-Nyarko E."/>
            <person name="Jarju S."/>
            <person name="Secka A."/>
            <person name="Antonio M."/>
            <person name="Oren A."/>
            <person name="Chaudhuri R.R."/>
            <person name="La Ragione R."/>
            <person name="Hildebrand F."/>
            <person name="Pallen M.J."/>
        </authorList>
    </citation>
    <scope>NUCLEOTIDE SEQUENCE</scope>
    <source>
        <strain evidence="1">ChiGjej2B2-7701</strain>
    </source>
</reference>
<gene>
    <name evidence="1" type="ORF">K8U80_06805</name>
</gene>
<dbReference type="Proteomes" id="UP000746751">
    <property type="component" value="Unassembled WGS sequence"/>
</dbReference>
<proteinExistence type="predicted"/>